<dbReference type="Proteomes" id="UP000660801">
    <property type="component" value="Unassembled WGS sequence"/>
</dbReference>
<dbReference type="SMART" id="SM00347">
    <property type="entry name" value="HTH_MARR"/>
    <property type="match status" value="1"/>
</dbReference>
<keyword evidence="2" id="KW-0238">DNA-binding</keyword>
<evidence type="ECO:0000259" key="4">
    <source>
        <dbReference type="PROSITE" id="PS50995"/>
    </source>
</evidence>
<proteinExistence type="predicted"/>
<dbReference type="GO" id="GO:0003700">
    <property type="term" value="F:DNA-binding transcription factor activity"/>
    <property type="evidence" value="ECO:0007669"/>
    <property type="project" value="InterPro"/>
</dbReference>
<evidence type="ECO:0000256" key="3">
    <source>
        <dbReference type="ARBA" id="ARBA00023163"/>
    </source>
</evidence>
<dbReference type="SUPFAM" id="SSF46785">
    <property type="entry name" value="Winged helix' DNA-binding domain"/>
    <property type="match status" value="1"/>
</dbReference>
<gene>
    <name evidence="5" type="ORF">GCM10011510_09340</name>
</gene>
<dbReference type="InterPro" id="IPR036390">
    <property type="entry name" value="WH_DNA-bd_sf"/>
</dbReference>
<dbReference type="PROSITE" id="PS01117">
    <property type="entry name" value="HTH_MARR_1"/>
    <property type="match status" value="1"/>
</dbReference>
<dbReference type="PROSITE" id="PS50995">
    <property type="entry name" value="HTH_MARR_2"/>
    <property type="match status" value="1"/>
</dbReference>
<dbReference type="InterPro" id="IPR000835">
    <property type="entry name" value="HTH_MarR-typ"/>
</dbReference>
<keyword evidence="6" id="KW-1185">Reference proteome</keyword>
<reference evidence="5" key="1">
    <citation type="journal article" date="2014" name="Int. J. Syst. Evol. Microbiol.">
        <title>Complete genome sequence of Corynebacterium casei LMG S-19264T (=DSM 44701T), isolated from a smear-ripened cheese.</title>
        <authorList>
            <consortium name="US DOE Joint Genome Institute (JGI-PGF)"/>
            <person name="Walter F."/>
            <person name="Albersmeier A."/>
            <person name="Kalinowski J."/>
            <person name="Ruckert C."/>
        </authorList>
    </citation>
    <scope>NUCLEOTIDE SEQUENCE</scope>
    <source>
        <strain evidence="5">CGMCC 1.15533</strain>
    </source>
</reference>
<dbReference type="PANTHER" id="PTHR42756:SF1">
    <property type="entry name" value="TRANSCRIPTIONAL REPRESSOR OF EMRAB OPERON"/>
    <property type="match status" value="1"/>
</dbReference>
<accession>A0A917A633</accession>
<comment type="caution">
    <text evidence="5">The sequence shown here is derived from an EMBL/GenBank/DDBJ whole genome shotgun (WGS) entry which is preliminary data.</text>
</comment>
<dbReference type="AlphaFoldDB" id="A0A917A633"/>
<dbReference type="RefSeq" id="WP_068993097.1">
    <property type="nucleotide sequence ID" value="NZ_BMJN01000012.1"/>
</dbReference>
<evidence type="ECO:0000313" key="5">
    <source>
        <dbReference type="EMBL" id="GGE30248.1"/>
    </source>
</evidence>
<name>A0A917A633_9STRE</name>
<dbReference type="EMBL" id="BMJN01000012">
    <property type="protein sequence ID" value="GGE30248.1"/>
    <property type="molecule type" value="Genomic_DNA"/>
</dbReference>
<dbReference type="Gene3D" id="1.10.10.10">
    <property type="entry name" value="Winged helix-like DNA-binding domain superfamily/Winged helix DNA-binding domain"/>
    <property type="match status" value="1"/>
</dbReference>
<evidence type="ECO:0000256" key="2">
    <source>
        <dbReference type="ARBA" id="ARBA00023125"/>
    </source>
</evidence>
<evidence type="ECO:0000313" key="6">
    <source>
        <dbReference type="Proteomes" id="UP000660801"/>
    </source>
</evidence>
<dbReference type="OrthoDB" id="9806864at2"/>
<keyword evidence="1" id="KW-0805">Transcription regulation</keyword>
<protein>
    <submittedName>
        <fullName evidence="5">Transcriptional regulator</fullName>
    </submittedName>
</protein>
<dbReference type="GO" id="GO:0003677">
    <property type="term" value="F:DNA binding"/>
    <property type="evidence" value="ECO:0007669"/>
    <property type="project" value="UniProtKB-KW"/>
</dbReference>
<reference evidence="5" key="2">
    <citation type="submission" date="2020-09" db="EMBL/GenBank/DDBJ databases">
        <authorList>
            <person name="Sun Q."/>
            <person name="Zhou Y."/>
        </authorList>
    </citation>
    <scope>NUCLEOTIDE SEQUENCE</scope>
    <source>
        <strain evidence="5">CGMCC 1.15533</strain>
    </source>
</reference>
<dbReference type="InterPro" id="IPR036388">
    <property type="entry name" value="WH-like_DNA-bd_sf"/>
</dbReference>
<dbReference type="PRINTS" id="PR00598">
    <property type="entry name" value="HTHMARR"/>
</dbReference>
<feature type="domain" description="HTH marR-type" evidence="4">
    <location>
        <begin position="1"/>
        <end position="139"/>
    </location>
</feature>
<dbReference type="PANTHER" id="PTHR42756">
    <property type="entry name" value="TRANSCRIPTIONAL REGULATOR, MARR"/>
    <property type="match status" value="1"/>
</dbReference>
<sequence length="159" mass="18205">MKKTKGGYQATHLSLLNGRLFHQLISREADALYSGEQGKILYSFWLNDGIRTATDIAIDTGLANNTLTSMLKRLEEQGLIVSKLCPNDKRKKHWHLTEKGWEQEAVGNRVGKHLADIFYDGFSSEEMEAFEDYQERILSNLRRGLLNKHLDDKETAHVD</sequence>
<evidence type="ECO:0000256" key="1">
    <source>
        <dbReference type="ARBA" id="ARBA00023015"/>
    </source>
</evidence>
<organism evidence="5 6">
    <name type="scientific">Streptococcus himalayensis</name>
    <dbReference type="NCBI Taxonomy" id="1888195"/>
    <lineage>
        <taxon>Bacteria</taxon>
        <taxon>Bacillati</taxon>
        <taxon>Bacillota</taxon>
        <taxon>Bacilli</taxon>
        <taxon>Lactobacillales</taxon>
        <taxon>Streptococcaceae</taxon>
        <taxon>Streptococcus</taxon>
    </lineage>
</organism>
<keyword evidence="3" id="KW-0804">Transcription</keyword>
<dbReference type="InterPro" id="IPR023187">
    <property type="entry name" value="Tscrpt_reg_MarR-type_CS"/>
</dbReference>
<dbReference type="Pfam" id="PF01047">
    <property type="entry name" value="MarR"/>
    <property type="match status" value="1"/>
</dbReference>